<dbReference type="EMBL" id="BIMW01000282">
    <property type="protein sequence ID" value="GCE96828.1"/>
    <property type="molecule type" value="Genomic_DNA"/>
</dbReference>
<evidence type="ECO:0008006" key="4">
    <source>
        <dbReference type="Google" id="ProtNLM"/>
    </source>
</evidence>
<evidence type="ECO:0000256" key="1">
    <source>
        <dbReference type="SAM" id="Phobius"/>
    </source>
</evidence>
<proteinExistence type="predicted"/>
<feature type="transmembrane region" description="Helical" evidence="1">
    <location>
        <begin position="42"/>
        <end position="63"/>
    </location>
</feature>
<gene>
    <name evidence="2" type="ORF">NIES46_49020</name>
</gene>
<reference evidence="2 3" key="1">
    <citation type="journal article" date="2019" name="J Genomics">
        <title>The Draft Genome of a Hydrogen-producing Cyanobacterium, Arthrospira platensis NIES-46.</title>
        <authorList>
            <person name="Suzuki S."/>
            <person name="Yamaguchi H."/>
            <person name="Kawachi M."/>
        </authorList>
    </citation>
    <scope>NUCLEOTIDE SEQUENCE [LARGE SCALE GENOMIC DNA]</scope>
    <source>
        <strain evidence="2 3">NIES-46</strain>
    </source>
</reference>
<accession>A0A5M3TFK0</accession>
<feature type="transmembrane region" description="Helical" evidence="1">
    <location>
        <begin position="18"/>
        <end position="35"/>
    </location>
</feature>
<comment type="caution">
    <text evidence="2">The sequence shown here is derived from an EMBL/GenBank/DDBJ whole genome shotgun (WGS) entry which is preliminary data.</text>
</comment>
<evidence type="ECO:0000313" key="2">
    <source>
        <dbReference type="EMBL" id="GCE96828.1"/>
    </source>
</evidence>
<keyword evidence="1" id="KW-1133">Transmembrane helix</keyword>
<keyword evidence="1" id="KW-0812">Transmembrane</keyword>
<dbReference type="RefSeq" id="WP_014276612.1">
    <property type="nucleotide sequence ID" value="NZ_BIMW01000282.1"/>
</dbReference>
<protein>
    <recommendedName>
        <fullName evidence="4">TM2 domain-containing protein</fullName>
    </recommendedName>
</protein>
<sequence>MSDSQDTERISKLANKNAWATGLLTFFFLPIGYIYTGRYKALFKGFGIVILITFLGLMIDSSLEDDDEFFDLVAGIYVVVATIENVRAVNQAKKLNSGLNQNNSANLPSANNVELKLLKLMKRNREVTLADCVIETCLSSQQVRETLEEMMIQQLITMDNRESDGSIVYRLI</sequence>
<organism evidence="2 3">
    <name type="scientific">Limnospira platensis NIES-46</name>
    <dbReference type="NCBI Taxonomy" id="1236695"/>
    <lineage>
        <taxon>Bacteria</taxon>
        <taxon>Bacillati</taxon>
        <taxon>Cyanobacteriota</taxon>
        <taxon>Cyanophyceae</taxon>
        <taxon>Oscillatoriophycideae</taxon>
        <taxon>Oscillatoriales</taxon>
        <taxon>Sirenicapillariaceae</taxon>
        <taxon>Limnospira</taxon>
    </lineage>
</organism>
<name>A0A5M3TFK0_LIMPL</name>
<dbReference type="GeneID" id="301685603"/>
<evidence type="ECO:0000313" key="3">
    <source>
        <dbReference type="Proteomes" id="UP000326169"/>
    </source>
</evidence>
<keyword evidence="1" id="KW-0472">Membrane</keyword>
<feature type="transmembrane region" description="Helical" evidence="1">
    <location>
        <begin position="69"/>
        <end position="86"/>
    </location>
</feature>
<dbReference type="Proteomes" id="UP000326169">
    <property type="component" value="Unassembled WGS sequence"/>
</dbReference>
<keyword evidence="3" id="KW-1185">Reference proteome</keyword>